<name>A0A494TIA5_SPHPE</name>
<dbReference type="Pfam" id="PF10463">
    <property type="entry name" value="Peptidase_U49"/>
    <property type="match status" value="1"/>
</dbReference>
<organism evidence="1 2">
    <name type="scientific">Sphingomonas paeninsulae</name>
    <dbReference type="NCBI Taxonomy" id="2319844"/>
    <lineage>
        <taxon>Bacteria</taxon>
        <taxon>Pseudomonadati</taxon>
        <taxon>Pseudomonadota</taxon>
        <taxon>Alphaproteobacteria</taxon>
        <taxon>Sphingomonadales</taxon>
        <taxon>Sphingomonadaceae</taxon>
        <taxon>Sphingomonas</taxon>
    </lineage>
</organism>
<dbReference type="EMBL" id="CP032829">
    <property type="protein sequence ID" value="AYJ86703.1"/>
    <property type="molecule type" value="Genomic_DNA"/>
</dbReference>
<protein>
    <submittedName>
        <fullName evidence="1">Uncharacterized protein</fullName>
    </submittedName>
</protein>
<sequence>MDGVAWTFDTAPGHANFTARVGEKSIGAAHSALLSLWAVAASVRVLMVLMNTAADLELDEVTISPGGAGSEVVEFKHAAIALIQDPLASWPRELSAPDPDAEANSEDGLANNLFLGAASFVILHECAHIALKHRHDSNTRRDDELEADDWAVRWILDRAQDHLEREFRILAICIGFLWIGLINEVRGTGSTHPPAARRLEKSFEKFDDAPDDSIALEVSSYALKAFFDPSTALPRPAHGREAFIDQLIAYTRLT</sequence>
<gene>
    <name evidence="1" type="ORF">D3Y57_12970</name>
</gene>
<dbReference type="KEGG" id="spha:D3Y57_12970"/>
<dbReference type="InterPro" id="IPR019504">
    <property type="entry name" value="Peptidase_U49_Lit_pept"/>
</dbReference>
<accession>A0A494TIA5</accession>
<keyword evidence="2" id="KW-1185">Reference proteome</keyword>
<evidence type="ECO:0000313" key="2">
    <source>
        <dbReference type="Proteomes" id="UP000276254"/>
    </source>
</evidence>
<dbReference type="AlphaFoldDB" id="A0A494TIA5"/>
<proteinExistence type="predicted"/>
<dbReference type="Proteomes" id="UP000276254">
    <property type="component" value="Chromosome"/>
</dbReference>
<reference evidence="1 2" key="1">
    <citation type="submission" date="2018-09" db="EMBL/GenBank/DDBJ databases">
        <title>Sphingomonas peninsula sp. nov., isolated from fildes peninsula, Antarctic soil.</title>
        <authorList>
            <person name="Yingchao G."/>
        </authorList>
    </citation>
    <scope>NUCLEOTIDE SEQUENCE [LARGE SCALE GENOMIC DNA]</scope>
    <source>
        <strain evidence="1 2">YZ-8</strain>
    </source>
</reference>
<dbReference type="OrthoDB" id="9794834at2"/>
<evidence type="ECO:0000313" key="1">
    <source>
        <dbReference type="EMBL" id="AYJ86703.1"/>
    </source>
</evidence>
<dbReference type="RefSeq" id="WP_121153326.1">
    <property type="nucleotide sequence ID" value="NZ_CP032829.1"/>
</dbReference>